<dbReference type="Proteomes" id="UP000246410">
    <property type="component" value="Unassembled WGS sequence"/>
</dbReference>
<protein>
    <submittedName>
        <fullName evidence="1">Uncharacterized protein YdeI (YjbR/CyaY-like superfamily)</fullName>
    </submittedName>
</protein>
<dbReference type="Pfam" id="PF13376">
    <property type="entry name" value="OmdA"/>
    <property type="match status" value="1"/>
</dbReference>
<name>A0A317N608_9NOCA</name>
<keyword evidence="2" id="KW-1185">Reference proteome</keyword>
<organism evidence="1 2">
    <name type="scientific">Nocardia neocaledoniensis</name>
    <dbReference type="NCBI Taxonomy" id="236511"/>
    <lineage>
        <taxon>Bacteria</taxon>
        <taxon>Bacillati</taxon>
        <taxon>Actinomycetota</taxon>
        <taxon>Actinomycetes</taxon>
        <taxon>Mycobacteriales</taxon>
        <taxon>Nocardiaceae</taxon>
        <taxon>Nocardia</taxon>
    </lineage>
</organism>
<accession>A0A317N608</accession>
<sequence>MDEFGGIPIITCVTAAQWDTWLADNHASSPGIWLKIAKKGASTPTITISEALDGALCYGWIDSIRRRFDDSHYLQRYSPRTSRSSWSAVNVARAEALIQSGRMREAGLAAIAAARADGRWERAYAPQSTATVPDDLTAALADNPAAQANFESLGRTARYGLILRLMKAASPAERADTVGKIIGELTDHS</sequence>
<dbReference type="AlphaFoldDB" id="A0A317N608"/>
<proteinExistence type="predicted"/>
<evidence type="ECO:0000313" key="1">
    <source>
        <dbReference type="EMBL" id="PWV70442.1"/>
    </source>
</evidence>
<evidence type="ECO:0000313" key="2">
    <source>
        <dbReference type="Proteomes" id="UP000246410"/>
    </source>
</evidence>
<comment type="caution">
    <text evidence="1">The sequence shown here is derived from an EMBL/GenBank/DDBJ whole genome shotgun (WGS) entry which is preliminary data.</text>
</comment>
<gene>
    <name evidence="1" type="ORF">DFR69_113156</name>
</gene>
<reference evidence="1 2" key="1">
    <citation type="submission" date="2018-05" db="EMBL/GenBank/DDBJ databases">
        <title>Genomic Encyclopedia of Type Strains, Phase IV (KMG-IV): sequencing the most valuable type-strain genomes for metagenomic binning, comparative biology and taxonomic classification.</title>
        <authorList>
            <person name="Goeker M."/>
        </authorList>
    </citation>
    <scope>NUCLEOTIDE SEQUENCE [LARGE SCALE GENOMIC DNA]</scope>
    <source>
        <strain evidence="1 2">DSM 44717</strain>
    </source>
</reference>
<dbReference type="EMBL" id="QGTL01000013">
    <property type="protein sequence ID" value="PWV70442.1"/>
    <property type="molecule type" value="Genomic_DNA"/>
</dbReference>